<keyword evidence="6" id="KW-1185">Reference proteome</keyword>
<evidence type="ECO:0000259" key="4">
    <source>
        <dbReference type="PROSITE" id="PS50893"/>
    </source>
</evidence>
<proteinExistence type="predicted"/>
<evidence type="ECO:0000256" key="3">
    <source>
        <dbReference type="ARBA" id="ARBA00022840"/>
    </source>
</evidence>
<dbReference type="InterPro" id="IPR003439">
    <property type="entry name" value="ABC_transporter-like_ATP-bd"/>
</dbReference>
<dbReference type="Gene3D" id="3.40.50.300">
    <property type="entry name" value="P-loop containing nucleotide triphosphate hydrolases"/>
    <property type="match status" value="1"/>
</dbReference>
<keyword evidence="3 5" id="KW-0067">ATP-binding</keyword>
<evidence type="ECO:0000313" key="6">
    <source>
        <dbReference type="Proteomes" id="UP001501690"/>
    </source>
</evidence>
<dbReference type="InterPro" id="IPR050166">
    <property type="entry name" value="ABC_transporter_ATP-bind"/>
</dbReference>
<feature type="domain" description="ABC transporter" evidence="4">
    <location>
        <begin position="20"/>
        <end position="254"/>
    </location>
</feature>
<evidence type="ECO:0000256" key="2">
    <source>
        <dbReference type="ARBA" id="ARBA00022741"/>
    </source>
</evidence>
<dbReference type="Pfam" id="PF00005">
    <property type="entry name" value="ABC_tran"/>
    <property type="match status" value="1"/>
</dbReference>
<dbReference type="SMART" id="SM00382">
    <property type="entry name" value="AAA"/>
    <property type="match status" value="1"/>
</dbReference>
<organism evidence="5 6">
    <name type="scientific">Microbacterium sediminicola</name>
    <dbReference type="NCBI Taxonomy" id="415210"/>
    <lineage>
        <taxon>Bacteria</taxon>
        <taxon>Bacillati</taxon>
        <taxon>Actinomycetota</taxon>
        <taxon>Actinomycetes</taxon>
        <taxon>Micrococcales</taxon>
        <taxon>Microbacteriaceae</taxon>
        <taxon>Microbacterium</taxon>
    </lineage>
</organism>
<dbReference type="PROSITE" id="PS00211">
    <property type="entry name" value="ABC_TRANSPORTER_1"/>
    <property type="match status" value="1"/>
</dbReference>
<name>A0ABP4ULL1_9MICO</name>
<accession>A0ABP4ULL1</accession>
<dbReference type="PANTHER" id="PTHR42788">
    <property type="entry name" value="TAURINE IMPORT ATP-BINDING PROTEIN-RELATED"/>
    <property type="match status" value="1"/>
</dbReference>
<dbReference type="PROSITE" id="PS50893">
    <property type="entry name" value="ABC_TRANSPORTER_2"/>
    <property type="match status" value="1"/>
</dbReference>
<comment type="caution">
    <text evidence="5">The sequence shown here is derived from an EMBL/GenBank/DDBJ whole genome shotgun (WGS) entry which is preliminary data.</text>
</comment>
<protein>
    <submittedName>
        <fullName evidence="5">ABC transporter ATP-binding protein</fullName>
    </submittedName>
</protein>
<keyword evidence="1" id="KW-0813">Transport</keyword>
<dbReference type="InterPro" id="IPR003593">
    <property type="entry name" value="AAA+_ATPase"/>
</dbReference>
<keyword evidence="2" id="KW-0547">Nucleotide-binding</keyword>
<dbReference type="Proteomes" id="UP001501690">
    <property type="component" value="Unassembled WGS sequence"/>
</dbReference>
<evidence type="ECO:0000313" key="5">
    <source>
        <dbReference type="EMBL" id="GAA1704991.1"/>
    </source>
</evidence>
<sequence length="269" mass="29280">MSLTYAPAGDTTADEFAGSIELTDVSMEFATRDKTSIRAVDPTSLYIPTGQFVSVLGPSGCGKSTLLRIIAGLVAPSTGSVTIGGDEVKGPSRKVGIAFQTPSLLEWYTVAKNIALPALMGRRHARKTDIDRRVEELLNTVKLASLGEKYPSELSGGMRQRVAIARSLITEPAVILMDEPFGALDAITREHMHDELLSIWRDTGATVLFITHDIAEAVYLSDRVLVMSPRPGRIVADITNELPRPRGTSTRSLPEFTRLTSELRVHINH</sequence>
<dbReference type="EMBL" id="BAAAPL010000002">
    <property type="protein sequence ID" value="GAA1704991.1"/>
    <property type="molecule type" value="Genomic_DNA"/>
</dbReference>
<dbReference type="InterPro" id="IPR017871">
    <property type="entry name" value="ABC_transporter-like_CS"/>
</dbReference>
<dbReference type="CDD" id="cd03293">
    <property type="entry name" value="ABC_NrtD_SsuB_transporters"/>
    <property type="match status" value="1"/>
</dbReference>
<evidence type="ECO:0000256" key="1">
    <source>
        <dbReference type="ARBA" id="ARBA00022448"/>
    </source>
</evidence>
<dbReference type="InterPro" id="IPR027417">
    <property type="entry name" value="P-loop_NTPase"/>
</dbReference>
<dbReference type="SUPFAM" id="SSF52540">
    <property type="entry name" value="P-loop containing nucleoside triphosphate hydrolases"/>
    <property type="match status" value="1"/>
</dbReference>
<gene>
    <name evidence="5" type="ORF">GCM10009808_23690</name>
</gene>
<dbReference type="PANTHER" id="PTHR42788:SF13">
    <property type="entry name" value="ALIPHATIC SULFONATES IMPORT ATP-BINDING PROTEIN SSUB"/>
    <property type="match status" value="1"/>
</dbReference>
<dbReference type="RefSeq" id="WP_344072868.1">
    <property type="nucleotide sequence ID" value="NZ_BAAAPL010000002.1"/>
</dbReference>
<dbReference type="GO" id="GO:0005524">
    <property type="term" value="F:ATP binding"/>
    <property type="evidence" value="ECO:0007669"/>
    <property type="project" value="UniProtKB-KW"/>
</dbReference>
<reference evidence="6" key="1">
    <citation type="journal article" date="2019" name="Int. J. Syst. Evol. Microbiol.">
        <title>The Global Catalogue of Microorganisms (GCM) 10K type strain sequencing project: providing services to taxonomists for standard genome sequencing and annotation.</title>
        <authorList>
            <consortium name="The Broad Institute Genomics Platform"/>
            <consortium name="The Broad Institute Genome Sequencing Center for Infectious Disease"/>
            <person name="Wu L."/>
            <person name="Ma J."/>
        </authorList>
    </citation>
    <scope>NUCLEOTIDE SEQUENCE [LARGE SCALE GENOMIC DNA]</scope>
    <source>
        <strain evidence="6">JCM 15577</strain>
    </source>
</reference>